<keyword evidence="2" id="KW-1003">Cell membrane</keyword>
<dbReference type="GO" id="GO:0005886">
    <property type="term" value="C:plasma membrane"/>
    <property type="evidence" value="ECO:0007669"/>
    <property type="project" value="UniProtKB-SubCell"/>
</dbReference>
<keyword evidence="4" id="KW-1185">Reference proteome</keyword>
<dbReference type="EMBL" id="FXTU01000005">
    <property type="protein sequence ID" value="SMP26588.1"/>
    <property type="molecule type" value="Genomic_DNA"/>
</dbReference>
<dbReference type="AlphaFoldDB" id="A0AA46AGC0"/>
<comment type="function">
    <text evidence="2">NDH-1 shuttles electrons from NADH, via FMN and iron-sulfur (Fe-S) centers, to quinones in the respiratory chain. Couples the redox reaction to proton translocation (for every two electrons transferred, four hydrogen ions are translocated across the cytoplasmic membrane), and thus conserves the redox energy in a proton gradient.</text>
</comment>
<keyword evidence="2" id="KW-1133">Transmembrane helix</keyword>
<dbReference type="Proteomes" id="UP001157946">
    <property type="component" value="Unassembled WGS sequence"/>
</dbReference>
<comment type="subcellular location">
    <subcellularLocation>
        <location evidence="2">Cell membrane</location>
        <topology evidence="2">Multi-pass membrane protein</topology>
    </subcellularLocation>
</comment>
<dbReference type="Gene3D" id="1.20.120.1200">
    <property type="entry name" value="NADH-ubiquinone/plastoquinone oxidoreductase chain 6, subunit NuoJ"/>
    <property type="match status" value="1"/>
</dbReference>
<name>A0AA46AGC0_9BACL</name>
<feature type="transmembrane region" description="Helical" evidence="2">
    <location>
        <begin position="142"/>
        <end position="164"/>
    </location>
</feature>
<comment type="similarity">
    <text evidence="1 2">Belongs to the complex I subunit 6 family.</text>
</comment>
<accession>A0AA46AGC0</accession>
<dbReference type="Pfam" id="PF00499">
    <property type="entry name" value="Oxidored_q3"/>
    <property type="match status" value="1"/>
</dbReference>
<evidence type="ECO:0000256" key="1">
    <source>
        <dbReference type="ARBA" id="ARBA00005698"/>
    </source>
</evidence>
<keyword evidence="2" id="KW-0520">NAD</keyword>
<dbReference type="EC" id="7.1.1.-" evidence="2"/>
<comment type="catalytic activity">
    <reaction evidence="2">
        <text>a quinone + NADH + 5 H(+)(in) = a quinol + NAD(+) + 4 H(+)(out)</text>
        <dbReference type="Rhea" id="RHEA:57888"/>
        <dbReference type="ChEBI" id="CHEBI:15378"/>
        <dbReference type="ChEBI" id="CHEBI:24646"/>
        <dbReference type="ChEBI" id="CHEBI:57540"/>
        <dbReference type="ChEBI" id="CHEBI:57945"/>
        <dbReference type="ChEBI" id="CHEBI:132124"/>
    </reaction>
</comment>
<dbReference type="InterPro" id="IPR042106">
    <property type="entry name" value="Nuo/plastoQ_OxRdtase_6_NuoJ"/>
</dbReference>
<dbReference type="PANTHER" id="PTHR33269">
    <property type="entry name" value="NADH-UBIQUINONE OXIDOREDUCTASE CHAIN 6"/>
    <property type="match status" value="1"/>
</dbReference>
<dbReference type="RefSeq" id="WP_102993638.1">
    <property type="nucleotide sequence ID" value="NZ_FXTU01000005.1"/>
</dbReference>
<feature type="transmembrane region" description="Helical" evidence="2">
    <location>
        <begin position="59"/>
        <end position="81"/>
    </location>
</feature>
<evidence type="ECO:0000313" key="4">
    <source>
        <dbReference type="Proteomes" id="UP001157946"/>
    </source>
</evidence>
<dbReference type="GO" id="GO:0048038">
    <property type="term" value="F:quinone binding"/>
    <property type="evidence" value="ECO:0007669"/>
    <property type="project" value="UniProtKB-UniRule"/>
</dbReference>
<dbReference type="InterPro" id="IPR001457">
    <property type="entry name" value="NADH_UbQ/plastoQ_OxRdtase_su6"/>
</dbReference>
<dbReference type="GO" id="GO:0008137">
    <property type="term" value="F:NADH dehydrogenase (ubiquinone) activity"/>
    <property type="evidence" value="ECO:0007669"/>
    <property type="project" value="UniProtKB-UniRule"/>
</dbReference>
<protein>
    <recommendedName>
        <fullName evidence="2">NADH-quinone oxidoreductase subunit J</fullName>
        <ecNumber evidence="2">7.1.1.-</ecNumber>
    </recommendedName>
</protein>
<keyword evidence="2" id="KW-0472">Membrane</keyword>
<dbReference type="NCBIfam" id="NF005168">
    <property type="entry name" value="PRK06638.2-3"/>
    <property type="match status" value="1"/>
</dbReference>
<comment type="caution">
    <text evidence="3">The sequence shown here is derived from an EMBL/GenBank/DDBJ whole genome shotgun (WGS) entry which is preliminary data.</text>
</comment>
<feature type="transmembrane region" description="Helical" evidence="2">
    <location>
        <begin position="32"/>
        <end position="53"/>
    </location>
</feature>
<organism evidence="3 4">
    <name type="scientific">Laceyella tengchongensis</name>
    <dbReference type="NCBI Taxonomy" id="574699"/>
    <lineage>
        <taxon>Bacteria</taxon>
        <taxon>Bacillati</taxon>
        <taxon>Bacillota</taxon>
        <taxon>Bacilli</taxon>
        <taxon>Bacillales</taxon>
        <taxon>Thermoactinomycetaceae</taxon>
        <taxon>Laceyella</taxon>
    </lineage>
</organism>
<dbReference type="PANTHER" id="PTHR33269:SF17">
    <property type="entry name" value="NADH-UBIQUINONE OXIDOREDUCTASE CHAIN 6"/>
    <property type="match status" value="1"/>
</dbReference>
<keyword evidence="2" id="KW-0812">Transmembrane</keyword>
<evidence type="ECO:0000313" key="3">
    <source>
        <dbReference type="EMBL" id="SMP26588.1"/>
    </source>
</evidence>
<keyword evidence="2" id="KW-0874">Quinone</keyword>
<feature type="transmembrane region" description="Helical" evidence="2">
    <location>
        <begin position="6"/>
        <end position="25"/>
    </location>
</feature>
<gene>
    <name evidence="3" type="ORF">SAMN06265361_105168</name>
</gene>
<proteinExistence type="inferred from homology"/>
<sequence length="170" mass="18530">MSFQFSGEFIAFFILSVMAICGAVFMINATRVIHMALSLAFTFFSIAGIYLLLEAEFLAVIQILIYTGAVSILMLFGIMLTKHKEEEQPSISSWHSIISFCATGALFGLLIWVIYRSPLVSQAPQKAAATVGQLGGSVFKQYVIPFELTSVLLLVALVGAVILAKREGKK</sequence>
<reference evidence="3" key="1">
    <citation type="submission" date="2017-05" db="EMBL/GenBank/DDBJ databases">
        <authorList>
            <person name="Varghese N."/>
            <person name="Submissions S."/>
        </authorList>
    </citation>
    <scope>NUCLEOTIDE SEQUENCE</scope>
    <source>
        <strain evidence="3">DSM 45262</strain>
    </source>
</reference>
<feature type="transmembrane region" description="Helical" evidence="2">
    <location>
        <begin position="93"/>
        <end position="115"/>
    </location>
</feature>
<evidence type="ECO:0000256" key="2">
    <source>
        <dbReference type="RuleBase" id="RU004429"/>
    </source>
</evidence>